<dbReference type="EMBL" id="ADAS02000011">
    <property type="protein sequence ID" value="OAV97687.1"/>
    <property type="molecule type" value="Genomic_DNA"/>
</dbReference>
<comment type="similarity">
    <text evidence="8">Belongs to the protein kinase superfamily. STE Ser/Thr protein kinase family. COT1 subfamily.</text>
</comment>
<dbReference type="SMART" id="SM00133">
    <property type="entry name" value="S_TK_X"/>
    <property type="match status" value="1"/>
</dbReference>
<dbReference type="FunFam" id="1.10.510.10:FF:000024">
    <property type="entry name" value="Probable serine/threonine-protein kinase cot-1"/>
    <property type="match status" value="1"/>
</dbReference>
<dbReference type="SMART" id="SM00220">
    <property type="entry name" value="S_TKc"/>
    <property type="match status" value="1"/>
</dbReference>
<evidence type="ECO:0000256" key="11">
    <source>
        <dbReference type="PROSITE-ProRule" id="PRU10141"/>
    </source>
</evidence>
<dbReference type="InterPro" id="IPR050839">
    <property type="entry name" value="Rho-assoc_Ser/Thr_Kinase"/>
</dbReference>
<keyword evidence="7 11" id="KW-0067">ATP-binding</keyword>
<evidence type="ECO:0000259" key="15">
    <source>
        <dbReference type="PROSITE" id="PS51285"/>
    </source>
</evidence>
<evidence type="ECO:0000313" key="16">
    <source>
        <dbReference type="EMBL" id="OAV97687.1"/>
    </source>
</evidence>
<dbReference type="InterPro" id="IPR059233">
    <property type="entry name" value="MobB_NdrA/B/Cbk1"/>
</dbReference>
<accession>A0A180GXX8</accession>
<evidence type="ECO:0000256" key="5">
    <source>
        <dbReference type="ARBA" id="ARBA00022741"/>
    </source>
</evidence>
<evidence type="ECO:0000256" key="4">
    <source>
        <dbReference type="ARBA" id="ARBA00022679"/>
    </source>
</evidence>
<comment type="catalytic activity">
    <reaction evidence="9">
        <text>L-threonyl-[protein] + ATP = O-phospho-L-threonyl-[protein] + ADP + H(+)</text>
        <dbReference type="Rhea" id="RHEA:46608"/>
        <dbReference type="Rhea" id="RHEA-COMP:11060"/>
        <dbReference type="Rhea" id="RHEA-COMP:11605"/>
        <dbReference type="ChEBI" id="CHEBI:15378"/>
        <dbReference type="ChEBI" id="CHEBI:30013"/>
        <dbReference type="ChEBI" id="CHEBI:30616"/>
        <dbReference type="ChEBI" id="CHEBI:61977"/>
        <dbReference type="ChEBI" id="CHEBI:456216"/>
        <dbReference type="EC" id="2.7.11.1"/>
    </reaction>
</comment>
<dbReference type="GO" id="GO:0007010">
    <property type="term" value="P:cytoskeleton organization"/>
    <property type="evidence" value="ECO:0007669"/>
    <property type="project" value="UniProtKB-ARBA"/>
</dbReference>
<dbReference type="Gene3D" id="1.10.510.10">
    <property type="entry name" value="Transferase(Phosphotransferase) domain 1"/>
    <property type="match status" value="1"/>
</dbReference>
<dbReference type="InterPro" id="IPR000961">
    <property type="entry name" value="AGC-kinase_C"/>
</dbReference>
<evidence type="ECO:0000256" key="10">
    <source>
        <dbReference type="ARBA" id="ARBA00048679"/>
    </source>
</evidence>
<evidence type="ECO:0000256" key="3">
    <source>
        <dbReference type="ARBA" id="ARBA00022553"/>
    </source>
</evidence>
<dbReference type="SUPFAM" id="SSF56112">
    <property type="entry name" value="Protein kinase-like (PK-like)"/>
    <property type="match status" value="1"/>
</dbReference>
<evidence type="ECO:0000256" key="7">
    <source>
        <dbReference type="ARBA" id="ARBA00022840"/>
    </source>
</evidence>
<keyword evidence="6 16" id="KW-0418">Kinase</keyword>
<dbReference type="Proteomes" id="UP000005240">
    <property type="component" value="Unassembled WGS sequence"/>
</dbReference>
<dbReference type="CDD" id="cd21742">
    <property type="entry name" value="MobB_NDR_LATS-like"/>
    <property type="match status" value="1"/>
</dbReference>
<feature type="compositionally biased region" description="Polar residues" evidence="12">
    <location>
        <begin position="164"/>
        <end position="188"/>
    </location>
</feature>
<keyword evidence="3" id="KW-0597">Phosphoprotein</keyword>
<dbReference type="PROSITE" id="PS51285">
    <property type="entry name" value="AGC_KINASE_CTER"/>
    <property type="match status" value="1"/>
</dbReference>
<keyword evidence="18" id="KW-1185">Reference proteome</keyword>
<dbReference type="PANTHER" id="PTHR22988">
    <property type="entry name" value="MYOTONIC DYSTROPHY S/T KINASE-RELATED"/>
    <property type="match status" value="1"/>
</dbReference>
<evidence type="ECO:0000256" key="1">
    <source>
        <dbReference type="ARBA" id="ARBA00012513"/>
    </source>
</evidence>
<feature type="region of interest" description="Disordered" evidence="12">
    <location>
        <begin position="836"/>
        <end position="862"/>
    </location>
</feature>
<gene>
    <name evidence="16" type="ORF">PTTG_01130</name>
</gene>
<reference evidence="16" key="1">
    <citation type="submission" date="2009-11" db="EMBL/GenBank/DDBJ databases">
        <authorList>
            <consortium name="The Broad Institute Genome Sequencing Platform"/>
            <person name="Ward D."/>
            <person name="Feldgarden M."/>
            <person name="Earl A."/>
            <person name="Young S.K."/>
            <person name="Zeng Q."/>
            <person name="Koehrsen M."/>
            <person name="Alvarado L."/>
            <person name="Berlin A."/>
            <person name="Bochicchio J."/>
            <person name="Borenstein D."/>
            <person name="Chapman S.B."/>
            <person name="Chen Z."/>
            <person name="Engels R."/>
            <person name="Freedman E."/>
            <person name="Gellesch M."/>
            <person name="Goldberg J."/>
            <person name="Griggs A."/>
            <person name="Gujja S."/>
            <person name="Heilman E."/>
            <person name="Heiman D."/>
            <person name="Hepburn T."/>
            <person name="Howarth C."/>
            <person name="Jen D."/>
            <person name="Larson L."/>
            <person name="Lewis B."/>
            <person name="Mehta T."/>
            <person name="Park D."/>
            <person name="Pearson M."/>
            <person name="Roberts A."/>
            <person name="Saif S."/>
            <person name="Shea T."/>
            <person name="Shenoy N."/>
            <person name="Sisk P."/>
            <person name="Stolte C."/>
            <person name="Sykes S."/>
            <person name="Thomson T."/>
            <person name="Walk T."/>
            <person name="White J."/>
            <person name="Yandava C."/>
            <person name="Izard J."/>
            <person name="Baranova O.V."/>
            <person name="Blanton J.M."/>
            <person name="Tanner A.C."/>
            <person name="Dewhirst F.E."/>
            <person name="Haas B."/>
            <person name="Nusbaum C."/>
            <person name="Birren B."/>
        </authorList>
    </citation>
    <scope>NUCLEOTIDE SEQUENCE [LARGE SCALE GENOMIC DNA]</scope>
    <source>
        <strain evidence="16">1-1 BBBD Race 1</strain>
    </source>
</reference>
<dbReference type="CDD" id="cd05573">
    <property type="entry name" value="STKc_ROCK_NDR_like"/>
    <property type="match status" value="1"/>
</dbReference>
<evidence type="ECO:0000256" key="13">
    <source>
        <dbReference type="SAM" id="SignalP"/>
    </source>
</evidence>
<reference evidence="17" key="4">
    <citation type="submission" date="2025-05" db="UniProtKB">
        <authorList>
            <consortium name="EnsemblFungi"/>
        </authorList>
    </citation>
    <scope>IDENTIFICATION</scope>
    <source>
        <strain evidence="17">isolate 1-1 / race 1 (BBBD)</strain>
    </source>
</reference>
<keyword evidence="13" id="KW-0732">Signal</keyword>
<dbReference type="InterPro" id="IPR017441">
    <property type="entry name" value="Protein_kinase_ATP_BS"/>
</dbReference>
<protein>
    <recommendedName>
        <fullName evidence="1">non-specific serine/threonine protein kinase</fullName>
        <ecNumber evidence="1">2.7.11.1</ecNumber>
    </recommendedName>
</protein>
<dbReference type="PROSITE" id="PS50011">
    <property type="entry name" value="PROTEIN_KINASE_DOM"/>
    <property type="match status" value="1"/>
</dbReference>
<feature type="region of interest" description="Disordered" evidence="12">
    <location>
        <begin position="326"/>
        <end position="367"/>
    </location>
</feature>
<dbReference type="GO" id="GO:0004674">
    <property type="term" value="F:protein serine/threonine kinase activity"/>
    <property type="evidence" value="ECO:0007669"/>
    <property type="project" value="UniProtKB-KW"/>
</dbReference>
<dbReference type="AlphaFoldDB" id="A0A180GXX8"/>
<evidence type="ECO:0000313" key="17">
    <source>
        <dbReference type="EnsemblFungi" id="PTTG_01130-t43_1-p1"/>
    </source>
</evidence>
<comment type="catalytic activity">
    <reaction evidence="10">
        <text>L-seryl-[protein] + ATP = O-phospho-L-seryl-[protein] + ADP + H(+)</text>
        <dbReference type="Rhea" id="RHEA:17989"/>
        <dbReference type="Rhea" id="RHEA-COMP:9863"/>
        <dbReference type="Rhea" id="RHEA-COMP:11604"/>
        <dbReference type="ChEBI" id="CHEBI:15378"/>
        <dbReference type="ChEBI" id="CHEBI:29999"/>
        <dbReference type="ChEBI" id="CHEBI:30616"/>
        <dbReference type="ChEBI" id="CHEBI:83421"/>
        <dbReference type="ChEBI" id="CHEBI:456216"/>
        <dbReference type="EC" id="2.7.11.1"/>
    </reaction>
</comment>
<feature type="compositionally biased region" description="Polar residues" evidence="12">
    <location>
        <begin position="146"/>
        <end position="156"/>
    </location>
</feature>
<feature type="binding site" evidence="11">
    <location>
        <position position="555"/>
    </location>
    <ligand>
        <name>ATP</name>
        <dbReference type="ChEBI" id="CHEBI:30616"/>
    </ligand>
</feature>
<keyword evidence="4" id="KW-0808">Transferase</keyword>
<evidence type="ECO:0000259" key="14">
    <source>
        <dbReference type="PROSITE" id="PS50011"/>
    </source>
</evidence>
<evidence type="ECO:0000256" key="9">
    <source>
        <dbReference type="ARBA" id="ARBA00047899"/>
    </source>
</evidence>
<dbReference type="InterPro" id="IPR000719">
    <property type="entry name" value="Prot_kinase_dom"/>
</dbReference>
<dbReference type="OrthoDB" id="3638488at2759"/>
<feature type="chain" id="PRO_5008110433" description="non-specific serine/threonine protein kinase" evidence="13">
    <location>
        <begin position="19"/>
        <end position="1014"/>
    </location>
</feature>
<dbReference type="EC" id="2.7.11.1" evidence="1"/>
<dbReference type="Pfam" id="PF00069">
    <property type="entry name" value="Pkinase"/>
    <property type="match status" value="2"/>
</dbReference>
<dbReference type="Gene3D" id="3.30.200.20">
    <property type="entry name" value="Phosphorylase Kinase, domain 1"/>
    <property type="match status" value="1"/>
</dbReference>
<evidence type="ECO:0000256" key="6">
    <source>
        <dbReference type="ARBA" id="ARBA00022777"/>
    </source>
</evidence>
<evidence type="ECO:0000313" key="18">
    <source>
        <dbReference type="Proteomes" id="UP000005240"/>
    </source>
</evidence>
<feature type="domain" description="AGC-kinase C-terminal" evidence="15">
    <location>
        <begin position="879"/>
        <end position="963"/>
    </location>
</feature>
<keyword evidence="2" id="KW-0723">Serine/threonine-protein kinase</keyword>
<dbReference type="STRING" id="630390.A0A180GXX8"/>
<evidence type="ECO:0000256" key="8">
    <source>
        <dbReference type="ARBA" id="ARBA00038271"/>
    </source>
</evidence>
<dbReference type="PROSITE" id="PS00107">
    <property type="entry name" value="PROTEIN_KINASE_ATP"/>
    <property type="match status" value="1"/>
</dbReference>
<feature type="domain" description="Protein kinase" evidence="14">
    <location>
        <begin position="526"/>
        <end position="878"/>
    </location>
</feature>
<feature type="region of interest" description="Disordered" evidence="12">
    <location>
        <begin position="134"/>
        <end position="219"/>
    </location>
</feature>
<proteinExistence type="inferred from homology"/>
<dbReference type="GO" id="GO:0005524">
    <property type="term" value="F:ATP binding"/>
    <property type="evidence" value="ECO:0007669"/>
    <property type="project" value="UniProtKB-UniRule"/>
</dbReference>
<dbReference type="PROSITE" id="PS00108">
    <property type="entry name" value="PROTEIN_KINASE_ST"/>
    <property type="match status" value="1"/>
</dbReference>
<dbReference type="EnsemblFungi" id="PTTG_01130-t43_1">
    <property type="protein sequence ID" value="PTTG_01130-t43_1-p1"/>
    <property type="gene ID" value="PTTG_01130"/>
</dbReference>
<dbReference type="InterPro" id="IPR008271">
    <property type="entry name" value="Ser/Thr_kinase_AS"/>
</dbReference>
<dbReference type="InterPro" id="IPR011009">
    <property type="entry name" value="Kinase-like_dom_sf"/>
</dbReference>
<reference evidence="17 18" key="3">
    <citation type="journal article" date="2017" name="G3 (Bethesda)">
        <title>Comparative analysis highlights variable genome content of wheat rusts and divergence of the mating loci.</title>
        <authorList>
            <person name="Cuomo C.A."/>
            <person name="Bakkeren G."/>
            <person name="Khalil H.B."/>
            <person name="Panwar V."/>
            <person name="Joly D."/>
            <person name="Linning R."/>
            <person name="Sakthikumar S."/>
            <person name="Song X."/>
            <person name="Adiconis X."/>
            <person name="Fan L."/>
            <person name="Goldberg J.M."/>
            <person name="Levin J.Z."/>
            <person name="Young S."/>
            <person name="Zeng Q."/>
            <person name="Anikster Y."/>
            <person name="Bruce M."/>
            <person name="Wang M."/>
            <person name="Yin C."/>
            <person name="McCallum B."/>
            <person name="Szabo L.J."/>
            <person name="Hulbert S."/>
            <person name="Chen X."/>
            <person name="Fellers J.P."/>
        </authorList>
    </citation>
    <scope>NUCLEOTIDE SEQUENCE</scope>
    <source>
        <strain evidence="18">Isolate 1-1 / race 1 (BBBD)</strain>
        <strain evidence="17">isolate 1-1 / race 1 (BBBD)</strain>
    </source>
</reference>
<feature type="signal peptide" evidence="13">
    <location>
        <begin position="1"/>
        <end position="18"/>
    </location>
</feature>
<organism evidence="16">
    <name type="scientific">Puccinia triticina (isolate 1-1 / race 1 (BBBD))</name>
    <name type="common">Brown leaf rust fungus</name>
    <dbReference type="NCBI Taxonomy" id="630390"/>
    <lineage>
        <taxon>Eukaryota</taxon>
        <taxon>Fungi</taxon>
        <taxon>Dikarya</taxon>
        <taxon>Basidiomycota</taxon>
        <taxon>Pucciniomycotina</taxon>
        <taxon>Pucciniomycetes</taxon>
        <taxon>Pucciniales</taxon>
        <taxon>Pucciniaceae</taxon>
        <taxon>Puccinia</taxon>
    </lineage>
</organism>
<keyword evidence="5 11" id="KW-0547">Nucleotide-binding</keyword>
<reference evidence="16" key="2">
    <citation type="submission" date="2016-05" db="EMBL/GenBank/DDBJ databases">
        <title>Comparative analysis highlights variable genome content of wheat rusts and divergence of the mating loci.</title>
        <authorList>
            <person name="Cuomo C.A."/>
            <person name="Bakkeren G."/>
            <person name="Szabo L."/>
            <person name="Khalil H."/>
            <person name="Joly D."/>
            <person name="Goldberg J."/>
            <person name="Young S."/>
            <person name="Zeng Q."/>
            <person name="Fellers J."/>
        </authorList>
    </citation>
    <scope>NUCLEOTIDE SEQUENCE [LARGE SCALE GENOMIC DNA]</scope>
    <source>
        <strain evidence="16">1-1 BBBD Race 1</strain>
    </source>
</reference>
<evidence type="ECO:0000256" key="12">
    <source>
        <dbReference type="SAM" id="MobiDB-lite"/>
    </source>
</evidence>
<dbReference type="VEuPathDB" id="FungiDB:PTTG_01130"/>
<dbReference type="FunFam" id="3.30.200.20:FF:000192">
    <property type="entry name" value="Serine/threonine-protein kinase cot-1"/>
    <property type="match status" value="1"/>
</dbReference>
<evidence type="ECO:0000256" key="2">
    <source>
        <dbReference type="ARBA" id="ARBA00022527"/>
    </source>
</evidence>
<name>A0A180GXX8_PUCT1</name>
<sequence length="1014" mass="113813">MCKTFLCTPTFFLPFLFCIQYRPAPYLNHCDHNLHHRVFTEFISSSNINLLALSPQHLIDRCLLPWHGPIYIFRPPAYTKPFEFAPVGQVMDGAKLTKEAPKVRRLDLSKATYSNFLSAPKSAPAWIKKLTRRSTSGTLATEPEETGSSPITATDSSHPRDENSPQSLGSYNHSDNISPSVNNYGNLQETEEIVSSPIETSPNPIPQAGDIFLPTDDSSNRETSSGWIDLKSLDSSSAGKIAVVEKAVAPGRLSLSVTSSTPFSKLGGNFLARKFTSKANRRISVDMIGQPLTSRHLYHTSDPDKAGEILKTWNDQVTGKLAAMANPGSSQRTADGNVASGSERESCSANLKDGSEKPPNPKSQAPEFTQMLYGSPTFSSEPQNNIPASDINQTVIVRKQAPRTRLTLDFSGLGAPASSSSDTGYLTPSMFSEALEGIAEEKSEAQLSPSVITVEKAVATKIFFEKHYDAILKRPKDRDERKKVMEAELLRLKINDHDREEIVSNWNRSETAYLREIRNRVGIENFKKLKTIGHGAFGVVSLVREEITGELLAMKQMRKSDMLRRGQEGHVRAERDIMTAASSTCRWIVRLVYSFQDVDHLYLVMEYMGGGDMLNLLIQRDTFPESMAKFYVAEMILAIEEAHKLGYLHRDIKPDNFLFDREGHVKLSDFGLATDFHWAHDAAYYEHQRIDLLHKHGIDLEDGLPNLKRLDQAYSLDEDSTGPNHLAAGTKEDRLLTIRDRKRKKMAFSVVGTNNYMAPEVLKSGGYDRACDWWSLGVILFEMIYGYPPFSSRSRQITRTKIMQWKSYLRFPTSPRVSQQAIQFMQSLLCDRKDRLGSTVRPPLPQRNAPRNPASKWLNSESSIQRDGADELKAHPWFKGTDFKTIHLEKPPFIPKLKSETDTRYFEENIDANPLPLPGGAAAQTRDALLGHSKYGADVLETRKKHAFVGYTFKSPRREVFDPRRGFLLQNFNSGSAEDAKAQAPQVVEEPITQALLQAVLEDEADENMRRMSI</sequence>